<evidence type="ECO:0000313" key="2">
    <source>
        <dbReference type="Proteomes" id="UP000034889"/>
    </source>
</evidence>
<accession>A0A0G1JZY0</accession>
<name>A0A0G1JZY0_9BACT</name>
<organism evidence="1 2">
    <name type="scientific">Candidatus Giovannonibacteria bacterium GW2011_GWC2_44_8</name>
    <dbReference type="NCBI Taxonomy" id="1618657"/>
    <lineage>
        <taxon>Bacteria</taxon>
        <taxon>Candidatus Giovannoniibacteriota</taxon>
    </lineage>
</organism>
<dbReference type="Proteomes" id="UP000034889">
    <property type="component" value="Unassembled WGS sequence"/>
</dbReference>
<dbReference type="EMBL" id="LCJM01000048">
    <property type="protein sequence ID" value="KKT77161.1"/>
    <property type="molecule type" value="Genomic_DNA"/>
</dbReference>
<feature type="non-terminal residue" evidence="1">
    <location>
        <position position="1"/>
    </location>
</feature>
<proteinExistence type="predicted"/>
<evidence type="ECO:0000313" key="1">
    <source>
        <dbReference type="EMBL" id="KKT77161.1"/>
    </source>
</evidence>
<sequence length="66" mass="6811">QTVVAPTAILNGPIDVNSTLVLCTDEATIAFVQTADTAGDWVEVRSNGTKWFVTGQAQAVGGITCS</sequence>
<dbReference type="AlphaFoldDB" id="A0A0G1JZY0"/>
<gene>
    <name evidence="1" type="ORF">UW74_C0048G0006</name>
</gene>
<comment type="caution">
    <text evidence="1">The sequence shown here is derived from an EMBL/GenBank/DDBJ whole genome shotgun (WGS) entry which is preliminary data.</text>
</comment>
<protein>
    <submittedName>
        <fullName evidence="1">Uncharacterized protein</fullName>
    </submittedName>
</protein>
<reference evidence="1 2" key="1">
    <citation type="journal article" date="2015" name="Nature">
        <title>rRNA introns, odd ribosomes, and small enigmatic genomes across a large radiation of phyla.</title>
        <authorList>
            <person name="Brown C.T."/>
            <person name="Hug L.A."/>
            <person name="Thomas B.C."/>
            <person name="Sharon I."/>
            <person name="Castelle C.J."/>
            <person name="Singh A."/>
            <person name="Wilkins M.J."/>
            <person name="Williams K.H."/>
            <person name="Banfield J.F."/>
        </authorList>
    </citation>
    <scope>NUCLEOTIDE SEQUENCE [LARGE SCALE GENOMIC DNA]</scope>
</reference>